<dbReference type="RefSeq" id="WP_249299297.1">
    <property type="nucleotide sequence ID" value="NZ_JACRSP010000001.1"/>
</dbReference>
<dbReference type="Pfam" id="PF04023">
    <property type="entry name" value="FeoA"/>
    <property type="match status" value="1"/>
</dbReference>
<dbReference type="InterPro" id="IPR008988">
    <property type="entry name" value="Transcriptional_repressor_C"/>
</dbReference>
<proteinExistence type="predicted"/>
<evidence type="ECO:0000313" key="3">
    <source>
        <dbReference type="EMBL" id="MBC8535571.1"/>
    </source>
</evidence>
<dbReference type="PANTHER" id="PTHR42954">
    <property type="entry name" value="FE(2+) TRANSPORT PROTEIN A"/>
    <property type="match status" value="1"/>
</dbReference>
<reference evidence="3" key="1">
    <citation type="submission" date="2020-08" db="EMBL/GenBank/DDBJ databases">
        <title>Genome public.</title>
        <authorList>
            <person name="Liu C."/>
            <person name="Sun Q."/>
        </authorList>
    </citation>
    <scope>NUCLEOTIDE SEQUENCE</scope>
    <source>
        <strain evidence="3">BX7</strain>
    </source>
</reference>
<protein>
    <submittedName>
        <fullName evidence="3">Ferrous iron transport protein A</fullName>
    </submittedName>
</protein>
<evidence type="ECO:0000256" key="1">
    <source>
        <dbReference type="ARBA" id="ARBA00023004"/>
    </source>
</evidence>
<evidence type="ECO:0000313" key="4">
    <source>
        <dbReference type="Proteomes" id="UP000620366"/>
    </source>
</evidence>
<keyword evidence="4" id="KW-1185">Reference proteome</keyword>
<name>A0A926DD00_9FIRM</name>
<dbReference type="EMBL" id="JACRSP010000001">
    <property type="protein sequence ID" value="MBC8535571.1"/>
    <property type="molecule type" value="Genomic_DNA"/>
</dbReference>
<dbReference type="Gene3D" id="2.30.30.90">
    <property type="match status" value="1"/>
</dbReference>
<comment type="caution">
    <text evidence="3">The sequence shown here is derived from an EMBL/GenBank/DDBJ whole genome shotgun (WGS) entry which is preliminary data.</text>
</comment>
<organism evidence="3 4">
    <name type="scientific">Feifania hominis</name>
    <dbReference type="NCBI Taxonomy" id="2763660"/>
    <lineage>
        <taxon>Bacteria</taxon>
        <taxon>Bacillati</taxon>
        <taxon>Bacillota</taxon>
        <taxon>Clostridia</taxon>
        <taxon>Eubacteriales</taxon>
        <taxon>Feifaniaceae</taxon>
        <taxon>Feifania</taxon>
    </lineage>
</organism>
<dbReference type="SUPFAM" id="SSF50037">
    <property type="entry name" value="C-terminal domain of transcriptional repressors"/>
    <property type="match status" value="1"/>
</dbReference>
<dbReference type="Proteomes" id="UP000620366">
    <property type="component" value="Unassembled WGS sequence"/>
</dbReference>
<evidence type="ECO:0000259" key="2">
    <source>
        <dbReference type="SMART" id="SM00899"/>
    </source>
</evidence>
<dbReference type="AlphaFoldDB" id="A0A926DD00"/>
<dbReference type="SMART" id="SM00899">
    <property type="entry name" value="FeoA"/>
    <property type="match status" value="1"/>
</dbReference>
<dbReference type="PANTHER" id="PTHR42954:SF2">
    <property type="entry name" value="FE(2+) TRANSPORT PROTEIN A"/>
    <property type="match status" value="1"/>
</dbReference>
<feature type="domain" description="Ferrous iron transporter FeoA-like" evidence="2">
    <location>
        <begin position="4"/>
        <end position="75"/>
    </location>
</feature>
<dbReference type="GO" id="GO:0046914">
    <property type="term" value="F:transition metal ion binding"/>
    <property type="evidence" value="ECO:0007669"/>
    <property type="project" value="InterPro"/>
</dbReference>
<dbReference type="InterPro" id="IPR007167">
    <property type="entry name" value="Fe-transptr_FeoA-like"/>
</dbReference>
<gene>
    <name evidence="3" type="ORF">H8695_02550</name>
</gene>
<dbReference type="InterPro" id="IPR052713">
    <property type="entry name" value="FeoA"/>
</dbReference>
<sequence>MSYCSLNTLQEGQRARVIDILSSGSMRRRLQDIGLIEGTDVQCMQKSPSGDPVAYLIRGAVIALRCEDSRNILVQ</sequence>
<dbReference type="InterPro" id="IPR038157">
    <property type="entry name" value="FeoA_core_dom"/>
</dbReference>
<keyword evidence="1" id="KW-0408">Iron</keyword>
<accession>A0A926DD00</accession>